<feature type="region of interest" description="Disordered" evidence="1">
    <location>
        <begin position="26"/>
        <end position="51"/>
    </location>
</feature>
<dbReference type="AlphaFoldDB" id="K0SIL8"/>
<dbReference type="EMBL" id="AGNL01016286">
    <property type="protein sequence ID" value="EJK65160.1"/>
    <property type="molecule type" value="Genomic_DNA"/>
</dbReference>
<evidence type="ECO:0000256" key="1">
    <source>
        <dbReference type="SAM" id="MobiDB-lite"/>
    </source>
</evidence>
<evidence type="ECO:0000313" key="3">
    <source>
        <dbReference type="EMBL" id="EJK65160.1"/>
    </source>
</evidence>
<feature type="compositionally biased region" description="Basic residues" evidence="1">
    <location>
        <begin position="166"/>
        <end position="175"/>
    </location>
</feature>
<reference evidence="3 4" key="1">
    <citation type="journal article" date="2012" name="Genome Biol.">
        <title>Genome and low-iron response of an oceanic diatom adapted to chronic iron limitation.</title>
        <authorList>
            <person name="Lommer M."/>
            <person name="Specht M."/>
            <person name="Roy A.S."/>
            <person name="Kraemer L."/>
            <person name="Andreson R."/>
            <person name="Gutowska M.A."/>
            <person name="Wolf J."/>
            <person name="Bergner S.V."/>
            <person name="Schilhabel M.B."/>
            <person name="Klostermeier U.C."/>
            <person name="Beiko R.G."/>
            <person name="Rosenstiel P."/>
            <person name="Hippler M."/>
            <person name="Laroche J."/>
        </authorList>
    </citation>
    <scope>NUCLEOTIDE SEQUENCE [LARGE SCALE GENOMIC DNA]</scope>
    <source>
        <strain evidence="3 4">CCMP1005</strain>
    </source>
</reference>
<evidence type="ECO:0000313" key="4">
    <source>
        <dbReference type="Proteomes" id="UP000266841"/>
    </source>
</evidence>
<gene>
    <name evidence="3" type="ORF">THAOC_14018</name>
</gene>
<comment type="caution">
    <text evidence="3">The sequence shown here is derived from an EMBL/GenBank/DDBJ whole genome shotgun (WGS) entry which is preliminary data.</text>
</comment>
<protein>
    <submittedName>
        <fullName evidence="3">Uncharacterized protein</fullName>
    </submittedName>
</protein>
<feature type="region of interest" description="Disordered" evidence="1">
    <location>
        <begin position="194"/>
        <end position="226"/>
    </location>
</feature>
<evidence type="ECO:0000256" key="2">
    <source>
        <dbReference type="SAM" id="SignalP"/>
    </source>
</evidence>
<keyword evidence="4" id="KW-1185">Reference proteome</keyword>
<feature type="compositionally biased region" description="Basic and acidic residues" evidence="1">
    <location>
        <begin position="196"/>
        <end position="219"/>
    </location>
</feature>
<proteinExistence type="predicted"/>
<sequence length="242" mass="26335">MSAASLLILASISPVISGGARSFSIESCPSSARDSADSAPAMSSRAEVDHGHQLVGHAAARRDDGHRGDGPRVSRVSRVAVGGLDRVDRPPRALAQEQVAHRPVQAGVGERRAAELVNLPGVRRAVRRRDAGGADLRGVHARRDLRRRAAEGHGQRTRGAAASGPARRRRRAGYARRRRPLVAAAADLMPRVGGLRGERIGGHERRCREETRDESHPLEETSPDQPIYPRKFNLLIRWTMAR</sequence>
<keyword evidence="2" id="KW-0732">Signal</keyword>
<feature type="chain" id="PRO_5003837828" evidence="2">
    <location>
        <begin position="23"/>
        <end position="242"/>
    </location>
</feature>
<dbReference type="Proteomes" id="UP000266841">
    <property type="component" value="Unassembled WGS sequence"/>
</dbReference>
<name>K0SIL8_THAOC</name>
<feature type="signal peptide" evidence="2">
    <location>
        <begin position="1"/>
        <end position="22"/>
    </location>
</feature>
<organism evidence="3 4">
    <name type="scientific">Thalassiosira oceanica</name>
    <name type="common">Marine diatom</name>
    <dbReference type="NCBI Taxonomy" id="159749"/>
    <lineage>
        <taxon>Eukaryota</taxon>
        <taxon>Sar</taxon>
        <taxon>Stramenopiles</taxon>
        <taxon>Ochrophyta</taxon>
        <taxon>Bacillariophyta</taxon>
        <taxon>Coscinodiscophyceae</taxon>
        <taxon>Thalassiosirophycidae</taxon>
        <taxon>Thalassiosirales</taxon>
        <taxon>Thalassiosiraceae</taxon>
        <taxon>Thalassiosira</taxon>
    </lineage>
</organism>
<accession>K0SIL8</accession>
<feature type="region of interest" description="Disordered" evidence="1">
    <location>
        <begin position="146"/>
        <end position="175"/>
    </location>
</feature>
<feature type="compositionally biased region" description="Low complexity" evidence="1">
    <location>
        <begin position="27"/>
        <end position="45"/>
    </location>
</feature>